<accession>A0A5P1FSC2</accession>
<evidence type="ECO:0000313" key="3">
    <source>
        <dbReference type="Proteomes" id="UP000243459"/>
    </source>
</evidence>
<dbReference type="Proteomes" id="UP000243459">
    <property type="component" value="Chromosome 1"/>
</dbReference>
<feature type="coiled-coil region" evidence="1">
    <location>
        <begin position="138"/>
        <end position="165"/>
    </location>
</feature>
<organism evidence="2 3">
    <name type="scientific">Asparagus officinalis</name>
    <name type="common">Garden asparagus</name>
    <dbReference type="NCBI Taxonomy" id="4686"/>
    <lineage>
        <taxon>Eukaryota</taxon>
        <taxon>Viridiplantae</taxon>
        <taxon>Streptophyta</taxon>
        <taxon>Embryophyta</taxon>
        <taxon>Tracheophyta</taxon>
        <taxon>Spermatophyta</taxon>
        <taxon>Magnoliopsida</taxon>
        <taxon>Liliopsida</taxon>
        <taxon>Asparagales</taxon>
        <taxon>Asparagaceae</taxon>
        <taxon>Asparagoideae</taxon>
        <taxon>Asparagus</taxon>
    </lineage>
</organism>
<protein>
    <submittedName>
        <fullName evidence="2">Uncharacterized protein</fullName>
    </submittedName>
</protein>
<sequence>MEPRHFAAYEDRLFRHYVHFGPHGVDLPTFEHIMSQWDEKRKKFIFTDRNAGEEIACSFNLEWLWYYELTGIKKAAVGCTGMPQDVDEDVEQPNKTVEQMEWPQQVIYWKSIASMNQALWRDNENKFKDLIVANRIKINNLSVKVAKLSVQNRILREELSEARSRTLTVYKDKRPTGLVSGSAMEPQTCTC</sequence>
<name>A0A5P1FSC2_ASPOF</name>
<keyword evidence="3" id="KW-1185">Reference proteome</keyword>
<reference evidence="3" key="1">
    <citation type="journal article" date="2017" name="Nat. Commun.">
        <title>The asparagus genome sheds light on the origin and evolution of a young Y chromosome.</title>
        <authorList>
            <person name="Harkess A."/>
            <person name="Zhou J."/>
            <person name="Xu C."/>
            <person name="Bowers J.E."/>
            <person name="Van der Hulst R."/>
            <person name="Ayyampalayam S."/>
            <person name="Mercati F."/>
            <person name="Riccardi P."/>
            <person name="McKain M.R."/>
            <person name="Kakrana A."/>
            <person name="Tang H."/>
            <person name="Ray J."/>
            <person name="Groenendijk J."/>
            <person name="Arikit S."/>
            <person name="Mathioni S.M."/>
            <person name="Nakano M."/>
            <person name="Shan H."/>
            <person name="Telgmann-Rauber A."/>
            <person name="Kanno A."/>
            <person name="Yue Z."/>
            <person name="Chen H."/>
            <person name="Li W."/>
            <person name="Chen Y."/>
            <person name="Xu X."/>
            <person name="Zhang Y."/>
            <person name="Luo S."/>
            <person name="Chen H."/>
            <person name="Gao J."/>
            <person name="Mao Z."/>
            <person name="Pires J.C."/>
            <person name="Luo M."/>
            <person name="Kudrna D."/>
            <person name="Wing R.A."/>
            <person name="Meyers B.C."/>
            <person name="Yi K."/>
            <person name="Kong H."/>
            <person name="Lavrijsen P."/>
            <person name="Sunseri F."/>
            <person name="Falavigna A."/>
            <person name="Ye Y."/>
            <person name="Leebens-Mack J.H."/>
            <person name="Chen G."/>
        </authorList>
    </citation>
    <scope>NUCLEOTIDE SEQUENCE [LARGE SCALE GENOMIC DNA]</scope>
    <source>
        <strain evidence="3">cv. DH0086</strain>
    </source>
</reference>
<gene>
    <name evidence="2" type="ORF">A4U43_C01F26730</name>
</gene>
<dbReference type="EMBL" id="CM007381">
    <property type="protein sequence ID" value="ONK81225.1"/>
    <property type="molecule type" value="Genomic_DNA"/>
</dbReference>
<evidence type="ECO:0000313" key="2">
    <source>
        <dbReference type="EMBL" id="ONK81225.1"/>
    </source>
</evidence>
<keyword evidence="1" id="KW-0175">Coiled coil</keyword>
<dbReference type="AlphaFoldDB" id="A0A5P1FSC2"/>
<evidence type="ECO:0000256" key="1">
    <source>
        <dbReference type="SAM" id="Coils"/>
    </source>
</evidence>
<proteinExistence type="predicted"/>
<dbReference type="Gramene" id="ONK81225">
    <property type="protein sequence ID" value="ONK81225"/>
    <property type="gene ID" value="A4U43_C01F26730"/>
</dbReference>